<dbReference type="GO" id="GO:0004222">
    <property type="term" value="F:metalloendopeptidase activity"/>
    <property type="evidence" value="ECO:0007669"/>
    <property type="project" value="TreeGrafter"/>
</dbReference>
<evidence type="ECO:0000259" key="2">
    <source>
        <dbReference type="Pfam" id="PF01551"/>
    </source>
</evidence>
<dbReference type="InterPro" id="IPR025392">
    <property type="entry name" value="DUF4124"/>
</dbReference>
<comment type="caution">
    <text evidence="4">The sequence shown here is derived from an EMBL/GenBank/DDBJ whole genome shotgun (WGS) entry which is preliminary data.</text>
</comment>
<dbReference type="EMBL" id="JAEMHM010000001">
    <property type="protein sequence ID" value="MBJ6723086.1"/>
    <property type="molecule type" value="Genomic_DNA"/>
</dbReference>
<organism evidence="4 5">
    <name type="scientific">Geomesophilobacter sediminis</name>
    <dbReference type="NCBI Taxonomy" id="2798584"/>
    <lineage>
        <taxon>Bacteria</taxon>
        <taxon>Pseudomonadati</taxon>
        <taxon>Thermodesulfobacteriota</taxon>
        <taxon>Desulfuromonadia</taxon>
        <taxon>Geobacterales</taxon>
        <taxon>Geobacteraceae</taxon>
        <taxon>Geomesophilobacter</taxon>
    </lineage>
</organism>
<feature type="signal peptide" evidence="1">
    <location>
        <begin position="1"/>
        <end position="27"/>
    </location>
</feature>
<reference evidence="4" key="1">
    <citation type="submission" date="2020-12" db="EMBL/GenBank/DDBJ databases">
        <title>Geomonas sp. Red875, isolated from river sediment.</title>
        <authorList>
            <person name="Xu Z."/>
            <person name="Zhang Z."/>
            <person name="Masuda Y."/>
            <person name="Itoh H."/>
            <person name="Senoo K."/>
        </authorList>
    </citation>
    <scope>NUCLEOTIDE SEQUENCE</scope>
    <source>
        <strain evidence="4">Red875</strain>
    </source>
</reference>
<feature type="domain" description="DUF4124" evidence="3">
    <location>
        <begin position="17"/>
        <end position="70"/>
    </location>
</feature>
<dbReference type="Pfam" id="PF13511">
    <property type="entry name" value="DUF4124"/>
    <property type="match status" value="1"/>
</dbReference>
<feature type="chain" id="PRO_5035305397" evidence="1">
    <location>
        <begin position="28"/>
        <end position="229"/>
    </location>
</feature>
<dbReference type="PANTHER" id="PTHR21666:SF270">
    <property type="entry name" value="MUREIN HYDROLASE ACTIVATOR ENVC"/>
    <property type="match status" value="1"/>
</dbReference>
<evidence type="ECO:0000313" key="4">
    <source>
        <dbReference type="EMBL" id="MBJ6723086.1"/>
    </source>
</evidence>
<dbReference type="SUPFAM" id="SSF51261">
    <property type="entry name" value="Duplicated hybrid motif"/>
    <property type="match status" value="1"/>
</dbReference>
<evidence type="ECO:0000256" key="1">
    <source>
        <dbReference type="SAM" id="SignalP"/>
    </source>
</evidence>
<dbReference type="InterPro" id="IPR011055">
    <property type="entry name" value="Dup_hybrid_motif"/>
</dbReference>
<evidence type="ECO:0000259" key="3">
    <source>
        <dbReference type="Pfam" id="PF13511"/>
    </source>
</evidence>
<dbReference type="CDD" id="cd12797">
    <property type="entry name" value="M23_peptidase"/>
    <property type="match status" value="1"/>
</dbReference>
<keyword evidence="1" id="KW-0732">Signal</keyword>
<keyword evidence="5" id="KW-1185">Reference proteome</keyword>
<proteinExistence type="predicted"/>
<dbReference type="AlphaFoldDB" id="A0A8J7J4J9"/>
<dbReference type="Proteomes" id="UP000636888">
    <property type="component" value="Unassembled WGS sequence"/>
</dbReference>
<feature type="domain" description="M23ase beta-sheet core" evidence="2">
    <location>
        <begin position="101"/>
        <end position="192"/>
    </location>
</feature>
<evidence type="ECO:0000313" key="5">
    <source>
        <dbReference type="Proteomes" id="UP000636888"/>
    </source>
</evidence>
<protein>
    <submittedName>
        <fullName evidence="4">M23 family metallopeptidase</fullName>
    </submittedName>
</protein>
<sequence length="229" mass="24094">MMKSIYIAAPAAALATALLMQPVPARADFYRYLSEDGVETFTNTPTQPRAVKIMREGKKAKPKPEPAESAAVEGDPVLPVKGNITSGYGWRHDPIDGGIRHHSGVDIAVPSGTPVKAIAGGKVVFSGARGGYGNLVVIDHGDGTQSLYGHNSELNVHVGEKVAAGEVVALSGSTGRSTGPHLHFELWKNGANMTEAYLKNGSGVPEVAMTGSIRSYIHKDGSLVFTNIH</sequence>
<dbReference type="InterPro" id="IPR016047">
    <property type="entry name" value="M23ase_b-sheet_dom"/>
</dbReference>
<dbReference type="Pfam" id="PF01551">
    <property type="entry name" value="Peptidase_M23"/>
    <property type="match status" value="1"/>
</dbReference>
<dbReference type="RefSeq" id="WP_199381938.1">
    <property type="nucleotide sequence ID" value="NZ_JAEMHM010000001.1"/>
</dbReference>
<dbReference type="PANTHER" id="PTHR21666">
    <property type="entry name" value="PEPTIDASE-RELATED"/>
    <property type="match status" value="1"/>
</dbReference>
<dbReference type="FunFam" id="2.70.70.10:FF:000006">
    <property type="entry name" value="M23 family peptidase"/>
    <property type="match status" value="1"/>
</dbReference>
<name>A0A8J7J4J9_9BACT</name>
<accession>A0A8J7J4J9</accession>
<dbReference type="InterPro" id="IPR050570">
    <property type="entry name" value="Cell_wall_metabolism_enzyme"/>
</dbReference>
<gene>
    <name evidence="4" type="ORF">JFN93_00060</name>
</gene>
<dbReference type="Gene3D" id="2.70.70.10">
    <property type="entry name" value="Glucose Permease (Domain IIA)"/>
    <property type="match status" value="1"/>
</dbReference>